<proteinExistence type="inferred from homology"/>
<accession>A0A5E4Y8H7</accession>
<dbReference type="InterPro" id="IPR007236">
    <property type="entry name" value="SlyX"/>
</dbReference>
<dbReference type="Proteomes" id="UP000333828">
    <property type="component" value="Unassembled WGS sequence"/>
</dbReference>
<keyword evidence="2" id="KW-0175">Coiled coil</keyword>
<comment type="similarity">
    <text evidence="1">Belongs to the SlyX family.</text>
</comment>
<dbReference type="Pfam" id="PF04102">
    <property type="entry name" value="SlyX"/>
    <property type="match status" value="1"/>
</dbReference>
<dbReference type="AlphaFoldDB" id="A0A5E4Y8H7"/>
<protein>
    <recommendedName>
        <fullName evidence="1">Protein SlyX homolog</fullName>
    </recommendedName>
</protein>
<evidence type="ECO:0000256" key="1">
    <source>
        <dbReference type="HAMAP-Rule" id="MF_00715"/>
    </source>
</evidence>
<feature type="compositionally biased region" description="Basic and acidic residues" evidence="3">
    <location>
        <begin position="61"/>
        <end position="70"/>
    </location>
</feature>
<evidence type="ECO:0000313" key="4">
    <source>
        <dbReference type="EMBL" id="VVE23565.1"/>
    </source>
</evidence>
<keyword evidence="5" id="KW-1185">Reference proteome</keyword>
<evidence type="ECO:0000256" key="2">
    <source>
        <dbReference type="SAM" id="Coils"/>
    </source>
</evidence>
<feature type="coiled-coil region" evidence="2">
    <location>
        <begin position="1"/>
        <end position="49"/>
    </location>
</feature>
<evidence type="ECO:0000313" key="5">
    <source>
        <dbReference type="Proteomes" id="UP000333828"/>
    </source>
</evidence>
<name>A0A5E4Y8H7_9BURK</name>
<feature type="region of interest" description="Disordered" evidence="3">
    <location>
        <begin position="50"/>
        <end position="70"/>
    </location>
</feature>
<evidence type="ECO:0000256" key="3">
    <source>
        <dbReference type="SAM" id="MobiDB-lite"/>
    </source>
</evidence>
<dbReference type="EMBL" id="CABPSI010000003">
    <property type="protein sequence ID" value="VVE23565.1"/>
    <property type="molecule type" value="Genomic_DNA"/>
</dbReference>
<gene>
    <name evidence="1 4" type="primary">slyX</name>
    <name evidence="4" type="ORF">PIN31115_03268</name>
</gene>
<dbReference type="NCBIfam" id="NF003316">
    <property type="entry name" value="PRK04325.1"/>
    <property type="match status" value="1"/>
</dbReference>
<dbReference type="HAMAP" id="MF_00715">
    <property type="entry name" value="SlyX"/>
    <property type="match status" value="1"/>
</dbReference>
<dbReference type="PANTHER" id="PTHR36508:SF1">
    <property type="entry name" value="PROTEIN SLYX"/>
    <property type="match status" value="1"/>
</dbReference>
<sequence length="70" mass="8171">MESLESRIVELEVKTAFQEDLIETLNEIVTRQERQIDLLQKQFSALYQQMLSQGQGGNDSNPRHEIPPHY</sequence>
<organism evidence="4 5">
    <name type="scientific">Pandoraea iniqua</name>
    <dbReference type="NCBI Taxonomy" id="2508288"/>
    <lineage>
        <taxon>Bacteria</taxon>
        <taxon>Pseudomonadati</taxon>
        <taxon>Pseudomonadota</taxon>
        <taxon>Betaproteobacteria</taxon>
        <taxon>Burkholderiales</taxon>
        <taxon>Burkholderiaceae</taxon>
        <taxon>Pandoraea</taxon>
    </lineage>
</organism>
<dbReference type="PANTHER" id="PTHR36508">
    <property type="entry name" value="PROTEIN SLYX"/>
    <property type="match status" value="1"/>
</dbReference>
<reference evidence="4 5" key="1">
    <citation type="submission" date="2019-08" db="EMBL/GenBank/DDBJ databases">
        <authorList>
            <person name="Peeters C."/>
        </authorList>
    </citation>
    <scope>NUCLEOTIDE SEQUENCE [LARGE SCALE GENOMIC DNA]</scope>
    <source>
        <strain evidence="4 5">LMG 31115</strain>
    </source>
</reference>
<dbReference type="Gene3D" id="1.20.5.300">
    <property type="match status" value="1"/>
</dbReference>